<gene>
    <name evidence="2" type="ORF">ABVQ20_22695</name>
</gene>
<dbReference type="EMBL" id="JBEWSZ010000001">
    <property type="protein sequence ID" value="MET2829787.1"/>
    <property type="molecule type" value="Genomic_DNA"/>
</dbReference>
<keyword evidence="3" id="KW-1185">Reference proteome</keyword>
<dbReference type="Pfam" id="PF02371">
    <property type="entry name" value="Transposase_20"/>
    <property type="match status" value="1"/>
</dbReference>
<protein>
    <submittedName>
        <fullName evidence="2">Transposase</fullName>
    </submittedName>
</protein>
<name>A0ABV2DIE8_9HYPH</name>
<organism evidence="2 3">
    <name type="scientific">Mesorhizobium shangrilense</name>
    <dbReference type="NCBI Taxonomy" id="460060"/>
    <lineage>
        <taxon>Bacteria</taxon>
        <taxon>Pseudomonadati</taxon>
        <taxon>Pseudomonadota</taxon>
        <taxon>Alphaproteobacteria</taxon>
        <taxon>Hyphomicrobiales</taxon>
        <taxon>Phyllobacteriaceae</taxon>
        <taxon>Mesorhizobium</taxon>
    </lineage>
</organism>
<sequence length="156" mass="17418">MTVPSVDPVAAMSFRVGVDNPSRFARSRTVGAPFGLTPMRHQSGTSIDYEGHITKQGDIAAREALWETAARLLLRDRERSTLRAWAPRIRQAVQDVVRDRRGRTQTCRNSAPDVDQRNRLPRRLRRQDHATPQIEAGAMTATSTKRKISAGLQSAC</sequence>
<comment type="caution">
    <text evidence="2">The sequence shown here is derived from an EMBL/GenBank/DDBJ whole genome shotgun (WGS) entry which is preliminary data.</text>
</comment>
<accession>A0ABV2DIE8</accession>
<dbReference type="RefSeq" id="WP_354461704.1">
    <property type="nucleotide sequence ID" value="NZ_JBEWSZ010000001.1"/>
</dbReference>
<feature type="domain" description="Transposase IS116/IS110/IS902 C-terminal" evidence="1">
    <location>
        <begin position="1"/>
        <end position="75"/>
    </location>
</feature>
<evidence type="ECO:0000313" key="2">
    <source>
        <dbReference type="EMBL" id="MET2829787.1"/>
    </source>
</evidence>
<dbReference type="Proteomes" id="UP001548832">
    <property type="component" value="Unassembled WGS sequence"/>
</dbReference>
<proteinExistence type="predicted"/>
<evidence type="ECO:0000259" key="1">
    <source>
        <dbReference type="Pfam" id="PF02371"/>
    </source>
</evidence>
<evidence type="ECO:0000313" key="3">
    <source>
        <dbReference type="Proteomes" id="UP001548832"/>
    </source>
</evidence>
<reference evidence="2 3" key="1">
    <citation type="submission" date="2024-06" db="EMBL/GenBank/DDBJ databases">
        <authorList>
            <person name="Kim D.-U."/>
        </authorList>
    </citation>
    <scope>NUCLEOTIDE SEQUENCE [LARGE SCALE GENOMIC DNA]</scope>
    <source>
        <strain evidence="2 3">KACC15460</strain>
    </source>
</reference>
<dbReference type="InterPro" id="IPR003346">
    <property type="entry name" value="Transposase_20"/>
</dbReference>